<name>A0AAV5JPS6_9ROSI</name>
<sequence>MSIPEVAVFELISALSELNQYVMDLNSSNLIWE</sequence>
<dbReference type="EMBL" id="BPVZ01000039">
    <property type="protein sequence ID" value="GKV13547.1"/>
    <property type="molecule type" value="Genomic_DNA"/>
</dbReference>
<gene>
    <name evidence="1" type="ORF">SLEP1_g24543</name>
</gene>
<evidence type="ECO:0000313" key="1">
    <source>
        <dbReference type="EMBL" id="GKV13547.1"/>
    </source>
</evidence>
<dbReference type="Proteomes" id="UP001054252">
    <property type="component" value="Unassembled WGS sequence"/>
</dbReference>
<proteinExistence type="predicted"/>
<evidence type="ECO:0000313" key="2">
    <source>
        <dbReference type="Proteomes" id="UP001054252"/>
    </source>
</evidence>
<reference evidence="1 2" key="1">
    <citation type="journal article" date="2021" name="Commun. Biol.">
        <title>The genome of Shorea leprosula (Dipterocarpaceae) highlights the ecological relevance of drought in aseasonal tropical rainforests.</title>
        <authorList>
            <person name="Ng K.K.S."/>
            <person name="Kobayashi M.J."/>
            <person name="Fawcett J.A."/>
            <person name="Hatakeyama M."/>
            <person name="Paape T."/>
            <person name="Ng C.H."/>
            <person name="Ang C.C."/>
            <person name="Tnah L.H."/>
            <person name="Lee C.T."/>
            <person name="Nishiyama T."/>
            <person name="Sese J."/>
            <person name="O'Brien M.J."/>
            <person name="Copetti D."/>
            <person name="Mohd Noor M.I."/>
            <person name="Ong R.C."/>
            <person name="Putra M."/>
            <person name="Sireger I.Z."/>
            <person name="Indrioko S."/>
            <person name="Kosugi Y."/>
            <person name="Izuno A."/>
            <person name="Isagi Y."/>
            <person name="Lee S.L."/>
            <person name="Shimizu K.K."/>
        </authorList>
    </citation>
    <scope>NUCLEOTIDE SEQUENCE [LARGE SCALE GENOMIC DNA]</scope>
    <source>
        <strain evidence="1">214</strain>
    </source>
</reference>
<protein>
    <submittedName>
        <fullName evidence="1">Uncharacterized protein</fullName>
    </submittedName>
</protein>
<organism evidence="1 2">
    <name type="scientific">Rubroshorea leprosula</name>
    <dbReference type="NCBI Taxonomy" id="152421"/>
    <lineage>
        <taxon>Eukaryota</taxon>
        <taxon>Viridiplantae</taxon>
        <taxon>Streptophyta</taxon>
        <taxon>Embryophyta</taxon>
        <taxon>Tracheophyta</taxon>
        <taxon>Spermatophyta</taxon>
        <taxon>Magnoliopsida</taxon>
        <taxon>eudicotyledons</taxon>
        <taxon>Gunneridae</taxon>
        <taxon>Pentapetalae</taxon>
        <taxon>rosids</taxon>
        <taxon>malvids</taxon>
        <taxon>Malvales</taxon>
        <taxon>Dipterocarpaceae</taxon>
        <taxon>Rubroshorea</taxon>
    </lineage>
</organism>
<dbReference type="AlphaFoldDB" id="A0AAV5JPS6"/>
<comment type="caution">
    <text evidence="1">The sequence shown here is derived from an EMBL/GenBank/DDBJ whole genome shotgun (WGS) entry which is preliminary data.</text>
</comment>
<accession>A0AAV5JPS6</accession>
<keyword evidence="2" id="KW-1185">Reference proteome</keyword>